<dbReference type="InterPro" id="IPR013763">
    <property type="entry name" value="Cyclin-like_dom"/>
</dbReference>
<dbReference type="GO" id="GO:0008270">
    <property type="term" value="F:zinc ion binding"/>
    <property type="evidence" value="ECO:0007669"/>
    <property type="project" value="UniProtKB-KW"/>
</dbReference>
<dbReference type="InterPro" id="IPR000812">
    <property type="entry name" value="TFIIB"/>
</dbReference>
<dbReference type="Pfam" id="PF00382">
    <property type="entry name" value="TFIIB"/>
    <property type="match status" value="2"/>
</dbReference>
<evidence type="ECO:0000256" key="3">
    <source>
        <dbReference type="ARBA" id="ARBA00023163"/>
    </source>
</evidence>
<evidence type="ECO:0000313" key="6">
    <source>
        <dbReference type="EMBL" id="KAF6175211.1"/>
    </source>
</evidence>
<dbReference type="GO" id="GO:0097550">
    <property type="term" value="C:transcription preinitiation complex"/>
    <property type="evidence" value="ECO:0007669"/>
    <property type="project" value="TreeGrafter"/>
</dbReference>
<dbReference type="OrthoDB" id="25790at2759"/>
<dbReference type="GO" id="GO:0070897">
    <property type="term" value="P:transcription preinitiation complex assembly"/>
    <property type="evidence" value="ECO:0007669"/>
    <property type="project" value="InterPro"/>
</dbReference>
<dbReference type="PANTHER" id="PTHR11618">
    <property type="entry name" value="TRANSCRIPTION INITIATION FACTOR IIB-RELATED"/>
    <property type="match status" value="1"/>
</dbReference>
<keyword evidence="3" id="KW-0804">Transcription</keyword>
<dbReference type="InterPro" id="IPR013150">
    <property type="entry name" value="TFIIB_cyclin"/>
</dbReference>
<dbReference type="AlphaFoldDB" id="A0A7J7P703"/>
<comment type="similarity">
    <text evidence="1">Belongs to the TFIIB family.</text>
</comment>
<dbReference type="InterPro" id="IPR036915">
    <property type="entry name" value="Cyclin-like_sf"/>
</dbReference>
<keyword evidence="4" id="KW-0863">Zinc-finger</keyword>
<dbReference type="SUPFAM" id="SSF47954">
    <property type="entry name" value="Cyclin-like"/>
    <property type="match status" value="2"/>
</dbReference>
<dbReference type="EMBL" id="JACGCM010000207">
    <property type="protein sequence ID" value="KAF6175211.1"/>
    <property type="molecule type" value="Genomic_DNA"/>
</dbReference>
<sequence length="308" mass="34100">MDEEYCIECKKNTQVIFDHAAGDCICFECGLVLEAHSIDDTSEWRTFANESGDNDPNRVGASSNPLLTNQSLVTIISKPNGASGDFLSTRSNHGSNSDRSLLIAIKAVGVMSDRLGLVKTIRDRASEYYKRLEDQKCVKGRKQDPIYAACLFIACHKEAKPRTVKEIQSITNGTKKKEIGRAIEYVKRQLGEEMGPSMEIGAVHDQSYLKRFGSHLSMSFQAVKAAQEAVAKIEELDIRRSPTSVAAAVLFMITQLSEKKKSRRDISLATGVAEGTIRNSVKDLLSYASRIIPNWYAKEEDLKKLSAS</sequence>
<dbReference type="Proteomes" id="UP000541444">
    <property type="component" value="Unassembled WGS sequence"/>
</dbReference>
<name>A0A7J7P703_9MAGN</name>
<evidence type="ECO:0000313" key="7">
    <source>
        <dbReference type="EMBL" id="KAF6175212.1"/>
    </source>
</evidence>
<dbReference type="EMBL" id="JACGCM010000207">
    <property type="protein sequence ID" value="KAF6175212.1"/>
    <property type="molecule type" value="Genomic_DNA"/>
</dbReference>
<evidence type="ECO:0000256" key="4">
    <source>
        <dbReference type="PROSITE-ProRule" id="PRU00469"/>
    </source>
</evidence>
<dbReference type="PROSITE" id="PS51134">
    <property type="entry name" value="ZF_TFIIB"/>
    <property type="match status" value="1"/>
</dbReference>
<evidence type="ECO:0000256" key="1">
    <source>
        <dbReference type="ARBA" id="ARBA00010857"/>
    </source>
</evidence>
<keyword evidence="4" id="KW-0479">Metal-binding</keyword>
<keyword evidence="4" id="KW-0862">Zinc</keyword>
<organism evidence="6 8">
    <name type="scientific">Kingdonia uniflora</name>
    <dbReference type="NCBI Taxonomy" id="39325"/>
    <lineage>
        <taxon>Eukaryota</taxon>
        <taxon>Viridiplantae</taxon>
        <taxon>Streptophyta</taxon>
        <taxon>Embryophyta</taxon>
        <taxon>Tracheophyta</taxon>
        <taxon>Spermatophyta</taxon>
        <taxon>Magnoliopsida</taxon>
        <taxon>Ranunculales</taxon>
        <taxon>Circaeasteraceae</taxon>
        <taxon>Kingdonia</taxon>
    </lineage>
</organism>
<dbReference type="SMART" id="SM00385">
    <property type="entry name" value="CYCLIN"/>
    <property type="match status" value="2"/>
</dbReference>
<dbReference type="PANTHER" id="PTHR11618:SF78">
    <property type="entry name" value="TRANSCRIPTION INITIATION FACTOR IIB-2"/>
    <property type="match status" value="1"/>
</dbReference>
<dbReference type="SUPFAM" id="SSF57783">
    <property type="entry name" value="Zinc beta-ribbon"/>
    <property type="match status" value="1"/>
</dbReference>
<dbReference type="CDD" id="cd20551">
    <property type="entry name" value="CYCLIN_TFIIB_rpt1"/>
    <property type="match status" value="1"/>
</dbReference>
<evidence type="ECO:0000259" key="5">
    <source>
        <dbReference type="PROSITE" id="PS51134"/>
    </source>
</evidence>
<comment type="caution">
    <text evidence="6">The sequence shown here is derived from an EMBL/GenBank/DDBJ whole genome shotgun (WGS) entry which is preliminary data.</text>
</comment>
<dbReference type="InterPro" id="IPR013137">
    <property type="entry name" value="Znf_TFIIB"/>
</dbReference>
<reference evidence="6 8" key="1">
    <citation type="journal article" date="2020" name="IScience">
        <title>Genome Sequencing of the Endangered Kingdonia uniflora (Circaeasteraceae, Ranunculales) Reveals Potential Mechanisms of Evolutionary Specialization.</title>
        <authorList>
            <person name="Sun Y."/>
            <person name="Deng T."/>
            <person name="Zhang A."/>
            <person name="Moore M.J."/>
            <person name="Landis J.B."/>
            <person name="Lin N."/>
            <person name="Zhang H."/>
            <person name="Zhang X."/>
            <person name="Huang J."/>
            <person name="Zhang X."/>
            <person name="Sun H."/>
            <person name="Wang H."/>
        </authorList>
    </citation>
    <scope>NUCLEOTIDE SEQUENCE [LARGE SCALE GENOMIC DNA]</scope>
    <source>
        <strain evidence="6">TB1705</strain>
        <tissue evidence="6">Leaf</tissue>
    </source>
</reference>
<dbReference type="PRINTS" id="PR00685">
    <property type="entry name" value="TIFACTORIIB"/>
</dbReference>
<protein>
    <recommendedName>
        <fullName evidence="5">TFIIB-type domain-containing protein</fullName>
    </recommendedName>
</protein>
<keyword evidence="2" id="KW-0805">Transcription regulation</keyword>
<dbReference type="Gene3D" id="1.10.472.170">
    <property type="match status" value="1"/>
</dbReference>
<evidence type="ECO:0000256" key="2">
    <source>
        <dbReference type="ARBA" id="ARBA00023015"/>
    </source>
</evidence>
<evidence type="ECO:0000313" key="8">
    <source>
        <dbReference type="Proteomes" id="UP000541444"/>
    </source>
</evidence>
<dbReference type="FunFam" id="1.10.472.170:FF:000001">
    <property type="entry name" value="Transcription initiation factor IIB"/>
    <property type="match status" value="1"/>
</dbReference>
<dbReference type="GO" id="GO:0005634">
    <property type="term" value="C:nucleus"/>
    <property type="evidence" value="ECO:0007669"/>
    <property type="project" value="TreeGrafter"/>
</dbReference>
<dbReference type="Pfam" id="PF08271">
    <property type="entry name" value="Zn_Ribbon_TF"/>
    <property type="match status" value="1"/>
</dbReference>
<dbReference type="Gene3D" id="1.10.472.10">
    <property type="entry name" value="Cyclin-like"/>
    <property type="match status" value="1"/>
</dbReference>
<dbReference type="GO" id="GO:0017025">
    <property type="term" value="F:TBP-class protein binding"/>
    <property type="evidence" value="ECO:0007669"/>
    <property type="project" value="InterPro"/>
</dbReference>
<gene>
    <name evidence="6" type="ORF">GIB67_015896</name>
    <name evidence="7" type="ORF">GIB67_015897</name>
</gene>
<accession>A0A7J7P703</accession>
<keyword evidence="8" id="KW-1185">Reference proteome</keyword>
<proteinExistence type="inferred from homology"/>
<feature type="domain" description="TFIIB-type" evidence="5">
    <location>
        <begin position="2"/>
        <end position="34"/>
    </location>
</feature>